<sequence length="200" mass="22343">MENQFTKLLEERRSIYSLGKNVSLSETEIVGLVQKAIKESPSSFNSQTSRAVVLFGNAHNKVWDITEEAVLKAIPDGQDVTPTKEKLNSFRVAFGTILFFEDTSIVKALQEQFALYADNFPIWSEQSTGIAQHSVWTALAVENIGGSLQHYNPLIDDAVQKEWNLSADWKLTGQMPIGSIEAPAGEKEYMDDSERVLVFN</sequence>
<dbReference type="OrthoDB" id="9810617at2"/>
<keyword evidence="6" id="KW-1185">Reference proteome</keyword>
<protein>
    <recommendedName>
        <fullName evidence="4">Nitroreductase domain-containing protein</fullName>
    </recommendedName>
</protein>
<gene>
    <name evidence="5" type="ORF">SAMN04487752_0509</name>
</gene>
<dbReference type="InterPro" id="IPR033877">
    <property type="entry name" value="Frm2/Hbn1"/>
</dbReference>
<evidence type="ECO:0000259" key="4">
    <source>
        <dbReference type="Pfam" id="PF00881"/>
    </source>
</evidence>
<dbReference type="InterPro" id="IPR000415">
    <property type="entry name" value="Nitroreductase-like"/>
</dbReference>
<dbReference type="FunFam" id="3.40.109.10:FF:000001">
    <property type="entry name" value="Nitroreductase family"/>
    <property type="match status" value="1"/>
</dbReference>
<name>A0A1H0XVL1_9LACT</name>
<evidence type="ECO:0000313" key="5">
    <source>
        <dbReference type="EMBL" id="SDQ06851.1"/>
    </source>
</evidence>
<evidence type="ECO:0000313" key="6">
    <source>
        <dbReference type="Proteomes" id="UP000199481"/>
    </source>
</evidence>
<dbReference type="PANTHER" id="PTHR43035">
    <property type="entry name" value="FATTY ACID REPRESSION MUTANT PROTEIN 2-RELATED"/>
    <property type="match status" value="1"/>
</dbReference>
<dbReference type="Pfam" id="PF00881">
    <property type="entry name" value="Nitroreductase"/>
    <property type="match status" value="1"/>
</dbReference>
<dbReference type="InterPro" id="IPR029479">
    <property type="entry name" value="Nitroreductase"/>
</dbReference>
<dbReference type="Gene3D" id="3.40.109.10">
    <property type="entry name" value="NADH Oxidase"/>
    <property type="match status" value="1"/>
</dbReference>
<comment type="subcellular location">
    <subcellularLocation>
        <location evidence="1">Cytoplasm</location>
    </subcellularLocation>
</comment>
<dbReference type="SUPFAM" id="SSF55469">
    <property type="entry name" value="FMN-dependent nitroreductase-like"/>
    <property type="match status" value="1"/>
</dbReference>
<keyword evidence="3" id="KW-0560">Oxidoreductase</keyword>
<dbReference type="GO" id="GO:0034599">
    <property type="term" value="P:cellular response to oxidative stress"/>
    <property type="evidence" value="ECO:0007669"/>
    <property type="project" value="InterPro"/>
</dbReference>
<dbReference type="GO" id="GO:0005737">
    <property type="term" value="C:cytoplasm"/>
    <property type="evidence" value="ECO:0007669"/>
    <property type="project" value="UniProtKB-SubCell"/>
</dbReference>
<evidence type="ECO:0000256" key="3">
    <source>
        <dbReference type="ARBA" id="ARBA00023002"/>
    </source>
</evidence>
<dbReference type="AlphaFoldDB" id="A0A1H0XVL1"/>
<dbReference type="RefSeq" id="WP_089974914.1">
    <property type="nucleotide sequence ID" value="NZ_CP084916.1"/>
</dbReference>
<dbReference type="CDD" id="cd02140">
    <property type="entry name" value="Frm2-like"/>
    <property type="match status" value="1"/>
</dbReference>
<dbReference type="GO" id="GO:0016491">
    <property type="term" value="F:oxidoreductase activity"/>
    <property type="evidence" value="ECO:0007669"/>
    <property type="project" value="UniProtKB-KW"/>
</dbReference>
<accession>A0A1H0XVL1</accession>
<evidence type="ECO:0000256" key="2">
    <source>
        <dbReference type="ARBA" id="ARBA00022490"/>
    </source>
</evidence>
<reference evidence="6" key="1">
    <citation type="submission" date="2016-10" db="EMBL/GenBank/DDBJ databases">
        <authorList>
            <person name="Varghese N."/>
            <person name="Submissions S."/>
        </authorList>
    </citation>
    <scope>NUCLEOTIDE SEQUENCE [LARGE SCALE GENOMIC DNA]</scope>
    <source>
        <strain evidence="6">MPL-11</strain>
    </source>
</reference>
<organism evidence="5 6">
    <name type="scientific">Carnobacterium viridans</name>
    <dbReference type="NCBI Taxonomy" id="174587"/>
    <lineage>
        <taxon>Bacteria</taxon>
        <taxon>Bacillati</taxon>
        <taxon>Bacillota</taxon>
        <taxon>Bacilli</taxon>
        <taxon>Lactobacillales</taxon>
        <taxon>Carnobacteriaceae</taxon>
        <taxon>Carnobacterium</taxon>
    </lineage>
</organism>
<feature type="domain" description="Nitroreductase" evidence="4">
    <location>
        <begin position="10"/>
        <end position="178"/>
    </location>
</feature>
<proteinExistence type="predicted"/>
<dbReference type="Proteomes" id="UP000199481">
    <property type="component" value="Unassembled WGS sequence"/>
</dbReference>
<evidence type="ECO:0000256" key="1">
    <source>
        <dbReference type="ARBA" id="ARBA00004496"/>
    </source>
</evidence>
<dbReference type="EMBL" id="FNJW01000008">
    <property type="protein sequence ID" value="SDQ06851.1"/>
    <property type="molecule type" value="Genomic_DNA"/>
</dbReference>
<keyword evidence="2" id="KW-0963">Cytoplasm</keyword>
<dbReference type="PANTHER" id="PTHR43035:SF1">
    <property type="entry name" value="FATTY ACID REPRESSION MUTANT PROTEIN 2-RELATED"/>
    <property type="match status" value="1"/>
</dbReference>